<keyword evidence="4" id="KW-0694">RNA-binding</keyword>
<dbReference type="Pfam" id="PF03750">
    <property type="entry name" value="Csm2_III-A"/>
    <property type="match status" value="1"/>
</dbReference>
<dbReference type="GO" id="GO:0051607">
    <property type="term" value="P:defense response to virus"/>
    <property type="evidence" value="ECO:0007669"/>
    <property type="project" value="UniProtKB-KW"/>
</dbReference>
<name>A0A7C4GFE1_UNCW3</name>
<sequence length="173" mass="19458">MTDLPRASRRSRTVCGRARCSCIHTSTSSSAGQSSRQGGKMQNRPQRSPLSGRMNEQQRQSMKRALAGSSSDLIEFARKTGEYLASGNDREKLSVSQIRSVLDDIQRMRTFDENRLQMLRPKLAYAAGRHGGKVRDLHDIVDTAIEMTDAASFRYLRDLVEAIVGYHRYYGGK</sequence>
<evidence type="ECO:0000256" key="6">
    <source>
        <dbReference type="ARBA" id="ARBA00031723"/>
    </source>
</evidence>
<comment type="similarity">
    <text evidence="2">Belongs to the CRISPR-associated Csm2 family.</text>
</comment>
<gene>
    <name evidence="8" type="primary">csm2</name>
    <name evidence="8" type="ORF">ENS41_04725</name>
</gene>
<dbReference type="NCBIfam" id="TIGR01870">
    <property type="entry name" value="cas_TM1810_Csm2"/>
    <property type="match status" value="1"/>
</dbReference>
<protein>
    <recommendedName>
        <fullName evidence="3">CRISPR system Cms protein Csm2</fullName>
    </recommendedName>
    <alternativeName>
        <fullName evidence="6">CRISPR type III A-associated protein Csm2</fullName>
    </alternativeName>
</protein>
<dbReference type="GO" id="GO:0003723">
    <property type="term" value="F:RNA binding"/>
    <property type="evidence" value="ECO:0007669"/>
    <property type="project" value="UniProtKB-KW"/>
</dbReference>
<feature type="region of interest" description="Disordered" evidence="7">
    <location>
        <begin position="25"/>
        <end position="68"/>
    </location>
</feature>
<evidence type="ECO:0000256" key="4">
    <source>
        <dbReference type="ARBA" id="ARBA00022884"/>
    </source>
</evidence>
<comment type="caution">
    <text evidence="8">The sequence shown here is derived from an EMBL/GenBank/DDBJ whole genome shotgun (WGS) entry which is preliminary data.</text>
</comment>
<evidence type="ECO:0000313" key="8">
    <source>
        <dbReference type="EMBL" id="HGK28241.1"/>
    </source>
</evidence>
<evidence type="ECO:0000256" key="1">
    <source>
        <dbReference type="ARBA" id="ARBA00003640"/>
    </source>
</evidence>
<dbReference type="InterPro" id="IPR010149">
    <property type="entry name" value="CRISPR-assoc_prot_Csm2_III-A"/>
</dbReference>
<accession>A0A7C4GFE1</accession>
<reference evidence="8" key="1">
    <citation type="journal article" date="2020" name="mSystems">
        <title>Genome- and Community-Level Interaction Insights into Carbon Utilization and Element Cycling Functions of Hydrothermarchaeota in Hydrothermal Sediment.</title>
        <authorList>
            <person name="Zhou Z."/>
            <person name="Liu Y."/>
            <person name="Xu W."/>
            <person name="Pan J."/>
            <person name="Luo Z.H."/>
            <person name="Li M."/>
        </authorList>
    </citation>
    <scope>NUCLEOTIDE SEQUENCE [LARGE SCALE GENOMIC DNA]</scope>
    <source>
        <strain evidence="8">SpSt-488</strain>
    </source>
</reference>
<feature type="compositionally biased region" description="Polar residues" evidence="7">
    <location>
        <begin position="43"/>
        <end position="60"/>
    </location>
</feature>
<feature type="compositionally biased region" description="Low complexity" evidence="7">
    <location>
        <begin position="25"/>
        <end position="39"/>
    </location>
</feature>
<organism evidence="8">
    <name type="scientific">candidate division WOR-3 bacterium</name>
    <dbReference type="NCBI Taxonomy" id="2052148"/>
    <lineage>
        <taxon>Bacteria</taxon>
        <taxon>Bacteria division WOR-3</taxon>
    </lineage>
</organism>
<evidence type="ECO:0000256" key="7">
    <source>
        <dbReference type="SAM" id="MobiDB-lite"/>
    </source>
</evidence>
<keyword evidence="5" id="KW-0051">Antiviral defense</keyword>
<comment type="function">
    <text evidence="1">This subunit may be involved in monitoring complementarity of crRNA and target RNA.</text>
</comment>
<proteinExistence type="inferred from homology"/>
<dbReference type="EMBL" id="DSUT01000096">
    <property type="protein sequence ID" value="HGK28241.1"/>
    <property type="molecule type" value="Genomic_DNA"/>
</dbReference>
<evidence type="ECO:0000256" key="3">
    <source>
        <dbReference type="ARBA" id="ARBA00016118"/>
    </source>
</evidence>
<evidence type="ECO:0000256" key="2">
    <source>
        <dbReference type="ARBA" id="ARBA00006896"/>
    </source>
</evidence>
<dbReference type="AlphaFoldDB" id="A0A7C4GFE1"/>
<evidence type="ECO:0000256" key="5">
    <source>
        <dbReference type="ARBA" id="ARBA00023118"/>
    </source>
</evidence>